<keyword evidence="2" id="KW-0813">Transport</keyword>
<feature type="transmembrane region" description="Helical" evidence="6">
    <location>
        <begin position="65"/>
        <end position="88"/>
    </location>
</feature>
<feature type="transmembrane region" description="Helical" evidence="6">
    <location>
        <begin position="32"/>
        <end position="53"/>
    </location>
</feature>
<keyword evidence="4 6" id="KW-1133">Transmembrane helix</keyword>
<dbReference type="RefSeq" id="WP_279964000.1">
    <property type="nucleotide sequence ID" value="NZ_CP122537.1"/>
</dbReference>
<feature type="transmembrane region" description="Helical" evidence="6">
    <location>
        <begin position="299"/>
        <end position="316"/>
    </location>
</feature>
<evidence type="ECO:0000313" key="7">
    <source>
        <dbReference type="EMBL" id="WGH77426.1"/>
    </source>
</evidence>
<comment type="subcellular location">
    <subcellularLocation>
        <location evidence="1">Endomembrane system</location>
        <topology evidence="1">Multi-pass membrane protein</topology>
    </subcellularLocation>
</comment>
<sequence>MTDGTAASGVASPVGVDTSVALKKRVRGWMMFDFASQPYNTLLLTFIFGPYFATVVGDPVAAQSMWGFAIGLAGLAIAVAAPVLGALADASGRHLAWIWFFSLLYVIGAAALWFAVPGAEGVLLILAAFCIGLVGMESATIFTNAMLPTLGPRDEIGRISGSGWALGYVGGVLALVVMLLFFAENAAGVTLLGIAPLLGLDPETREGTRFVGPFAALWYAVFMVPFFLWVRPVRTARQALPLSRALRTLADTLKKLPRTPGFSAYLGASMLYRDALNGLYTFGGIYTVGVLGWSVIDVGVFGILAAVTGAIFAWAGGRADRARGPKPVIIFCVITLLVVTCLVVTVSPRSVLGLPVPEGSALPTIAFYVIGAVIGAAGGALQASSRTMLVRQANPARITEGFGLYALAGKATAFLAPMLIGWVTLVSGSQQLGILPIAGLFIAGLILLAWVKPEGEHAAWSAQPSSA</sequence>
<dbReference type="InterPro" id="IPR024671">
    <property type="entry name" value="Atg22-like"/>
</dbReference>
<feature type="transmembrane region" description="Helical" evidence="6">
    <location>
        <begin position="328"/>
        <end position="348"/>
    </location>
</feature>
<reference evidence="7 8" key="1">
    <citation type="submission" date="2023-04" db="EMBL/GenBank/DDBJ databases">
        <title>Jannaschia ovalis sp. nov., a marine bacterium isolated from sea tidal flat.</title>
        <authorList>
            <person name="Kwon D.Y."/>
            <person name="Kim J.-J."/>
        </authorList>
    </citation>
    <scope>NUCLEOTIDE SEQUENCE [LARGE SCALE GENOMIC DNA]</scope>
    <source>
        <strain evidence="7 8">GRR-S6-38</strain>
    </source>
</reference>
<feature type="transmembrane region" description="Helical" evidence="6">
    <location>
        <begin position="402"/>
        <end position="425"/>
    </location>
</feature>
<dbReference type="SUPFAM" id="SSF103473">
    <property type="entry name" value="MFS general substrate transporter"/>
    <property type="match status" value="1"/>
</dbReference>
<dbReference type="InterPro" id="IPR050495">
    <property type="entry name" value="ATG22/LtaA_families"/>
</dbReference>
<keyword evidence="8" id="KW-1185">Reference proteome</keyword>
<evidence type="ECO:0000256" key="6">
    <source>
        <dbReference type="SAM" id="Phobius"/>
    </source>
</evidence>
<evidence type="ECO:0000256" key="2">
    <source>
        <dbReference type="ARBA" id="ARBA00022448"/>
    </source>
</evidence>
<protein>
    <submittedName>
        <fullName evidence="7">MFS transporter</fullName>
    </submittedName>
</protein>
<dbReference type="PANTHER" id="PTHR23519">
    <property type="entry name" value="AUTOPHAGY-RELATED PROTEIN 22"/>
    <property type="match status" value="1"/>
</dbReference>
<organism evidence="7 8">
    <name type="scientific">Jannaschia ovalis</name>
    <dbReference type="NCBI Taxonomy" id="3038773"/>
    <lineage>
        <taxon>Bacteria</taxon>
        <taxon>Pseudomonadati</taxon>
        <taxon>Pseudomonadota</taxon>
        <taxon>Alphaproteobacteria</taxon>
        <taxon>Rhodobacterales</taxon>
        <taxon>Roseobacteraceae</taxon>
        <taxon>Jannaschia</taxon>
    </lineage>
</organism>
<feature type="transmembrane region" description="Helical" evidence="6">
    <location>
        <begin position="95"/>
        <end position="116"/>
    </location>
</feature>
<dbReference type="Gene3D" id="1.20.1250.20">
    <property type="entry name" value="MFS general substrate transporter like domains"/>
    <property type="match status" value="1"/>
</dbReference>
<accession>A0ABY8L7S4</accession>
<dbReference type="PANTHER" id="PTHR23519:SF1">
    <property type="entry name" value="AUTOPHAGY-RELATED PROTEIN 22"/>
    <property type="match status" value="1"/>
</dbReference>
<dbReference type="Pfam" id="PF11700">
    <property type="entry name" value="ATG22"/>
    <property type="match status" value="1"/>
</dbReference>
<evidence type="ECO:0000256" key="4">
    <source>
        <dbReference type="ARBA" id="ARBA00022989"/>
    </source>
</evidence>
<evidence type="ECO:0000313" key="8">
    <source>
        <dbReference type="Proteomes" id="UP001243420"/>
    </source>
</evidence>
<feature type="transmembrane region" description="Helical" evidence="6">
    <location>
        <begin position="275"/>
        <end position="293"/>
    </location>
</feature>
<feature type="transmembrane region" description="Helical" evidence="6">
    <location>
        <begin position="360"/>
        <end position="381"/>
    </location>
</feature>
<dbReference type="InterPro" id="IPR036259">
    <property type="entry name" value="MFS_trans_sf"/>
</dbReference>
<evidence type="ECO:0000256" key="5">
    <source>
        <dbReference type="ARBA" id="ARBA00023136"/>
    </source>
</evidence>
<feature type="transmembrane region" description="Helical" evidence="6">
    <location>
        <begin position="163"/>
        <end position="183"/>
    </location>
</feature>
<evidence type="ECO:0000256" key="1">
    <source>
        <dbReference type="ARBA" id="ARBA00004127"/>
    </source>
</evidence>
<keyword evidence="3 6" id="KW-0812">Transmembrane</keyword>
<feature type="transmembrane region" description="Helical" evidence="6">
    <location>
        <begin position="122"/>
        <end position="142"/>
    </location>
</feature>
<feature type="transmembrane region" description="Helical" evidence="6">
    <location>
        <begin position="431"/>
        <end position="451"/>
    </location>
</feature>
<evidence type="ECO:0000256" key="3">
    <source>
        <dbReference type="ARBA" id="ARBA00022692"/>
    </source>
</evidence>
<keyword evidence="5 6" id="KW-0472">Membrane</keyword>
<feature type="transmembrane region" description="Helical" evidence="6">
    <location>
        <begin position="210"/>
        <end position="230"/>
    </location>
</feature>
<proteinExistence type="predicted"/>
<dbReference type="Proteomes" id="UP001243420">
    <property type="component" value="Chromosome"/>
</dbReference>
<name>A0ABY8L7S4_9RHOB</name>
<dbReference type="EMBL" id="CP122537">
    <property type="protein sequence ID" value="WGH77426.1"/>
    <property type="molecule type" value="Genomic_DNA"/>
</dbReference>
<gene>
    <name evidence="7" type="ORF">P8627_10235</name>
</gene>